<protein>
    <submittedName>
        <fullName evidence="1">Uncharacterized protein</fullName>
    </submittedName>
</protein>
<dbReference type="AlphaFoldDB" id="A0A6M3K9J6"/>
<evidence type="ECO:0000313" key="1">
    <source>
        <dbReference type="EMBL" id="QJA78368.1"/>
    </source>
</evidence>
<accession>A0A6M3K9J6</accession>
<reference evidence="1" key="1">
    <citation type="submission" date="2020-03" db="EMBL/GenBank/DDBJ databases">
        <title>The deep terrestrial virosphere.</title>
        <authorList>
            <person name="Holmfeldt K."/>
            <person name="Nilsson E."/>
            <person name="Simone D."/>
            <person name="Lopez-Fernandez M."/>
            <person name="Wu X."/>
            <person name="de Brujin I."/>
            <person name="Lundin D."/>
            <person name="Andersson A."/>
            <person name="Bertilsson S."/>
            <person name="Dopson M."/>
        </authorList>
    </citation>
    <scope>NUCLEOTIDE SEQUENCE</scope>
    <source>
        <strain evidence="1">MM415A01080</strain>
    </source>
</reference>
<dbReference type="EMBL" id="MT142333">
    <property type="protein sequence ID" value="QJA78368.1"/>
    <property type="molecule type" value="Genomic_DNA"/>
</dbReference>
<sequence>MLSPKQFKRWQHLISDCKSDQQRINVGGKAVREMLIAADEVVTAEQNREAEQKAAMAELAAAILRSNQTADIIIEQ</sequence>
<proteinExistence type="predicted"/>
<name>A0A6M3K9J6_9ZZZZ</name>
<organism evidence="1">
    <name type="scientific">viral metagenome</name>
    <dbReference type="NCBI Taxonomy" id="1070528"/>
    <lineage>
        <taxon>unclassified sequences</taxon>
        <taxon>metagenomes</taxon>
        <taxon>organismal metagenomes</taxon>
    </lineage>
</organism>
<gene>
    <name evidence="1" type="ORF">MM415A01080_0015</name>
</gene>